<keyword evidence="2" id="KW-1185">Reference proteome</keyword>
<reference evidence="1 2" key="1">
    <citation type="journal article" date="2011" name="Stand. Genomic Sci.">
        <title>Non-contiguous finished genome sequence and contextual data of the filamentous soil bacterium Ktedonobacter racemifer type strain (SOSP1-21).</title>
        <authorList>
            <person name="Chang Y.J."/>
            <person name="Land M."/>
            <person name="Hauser L."/>
            <person name="Chertkov O."/>
            <person name="Del Rio T.G."/>
            <person name="Nolan M."/>
            <person name="Copeland A."/>
            <person name="Tice H."/>
            <person name="Cheng J.F."/>
            <person name="Lucas S."/>
            <person name="Han C."/>
            <person name="Goodwin L."/>
            <person name="Pitluck S."/>
            <person name="Ivanova N."/>
            <person name="Ovchinikova G."/>
            <person name="Pati A."/>
            <person name="Chen A."/>
            <person name="Palaniappan K."/>
            <person name="Mavromatis K."/>
            <person name="Liolios K."/>
            <person name="Brettin T."/>
            <person name="Fiebig A."/>
            <person name="Rohde M."/>
            <person name="Abt B."/>
            <person name="Goker M."/>
            <person name="Detter J.C."/>
            <person name="Woyke T."/>
            <person name="Bristow J."/>
            <person name="Eisen J.A."/>
            <person name="Markowitz V."/>
            <person name="Hugenholtz P."/>
            <person name="Kyrpides N.C."/>
            <person name="Klenk H.P."/>
            <person name="Lapidus A."/>
        </authorList>
    </citation>
    <scope>NUCLEOTIDE SEQUENCE [LARGE SCALE GENOMIC DNA]</scope>
    <source>
        <strain evidence="2">DSM 44963</strain>
    </source>
</reference>
<sequence>MRLTYEQMKELARQSGKRVTDLIALAAQNDPFSVGRPADLALAEWFAQVC</sequence>
<dbReference type="OrthoDB" id="546653at2"/>
<protein>
    <submittedName>
        <fullName evidence="1">Uncharacterized protein</fullName>
    </submittedName>
</protein>
<organism evidence="1 2">
    <name type="scientific">Ktedonobacter racemifer DSM 44963</name>
    <dbReference type="NCBI Taxonomy" id="485913"/>
    <lineage>
        <taxon>Bacteria</taxon>
        <taxon>Bacillati</taxon>
        <taxon>Chloroflexota</taxon>
        <taxon>Ktedonobacteria</taxon>
        <taxon>Ktedonobacterales</taxon>
        <taxon>Ktedonobacteraceae</taxon>
        <taxon>Ktedonobacter</taxon>
    </lineage>
</organism>
<proteinExistence type="predicted"/>
<dbReference type="EMBL" id="ADVG01000004">
    <property type="protein sequence ID" value="EFH81069.1"/>
    <property type="molecule type" value="Genomic_DNA"/>
</dbReference>
<evidence type="ECO:0000313" key="2">
    <source>
        <dbReference type="Proteomes" id="UP000004508"/>
    </source>
</evidence>
<comment type="caution">
    <text evidence="1">The sequence shown here is derived from an EMBL/GenBank/DDBJ whole genome shotgun (WGS) entry which is preliminary data.</text>
</comment>
<name>D6U365_KTERA</name>
<dbReference type="RefSeq" id="WP_007918222.1">
    <property type="nucleotide sequence ID" value="NZ_ADVG01000004.1"/>
</dbReference>
<accession>D6U365</accession>
<dbReference type="AlphaFoldDB" id="D6U365"/>
<gene>
    <name evidence="1" type="ORF">Krac_1743</name>
</gene>
<evidence type="ECO:0000313" key="1">
    <source>
        <dbReference type="EMBL" id="EFH81069.1"/>
    </source>
</evidence>
<dbReference type="Proteomes" id="UP000004508">
    <property type="component" value="Unassembled WGS sequence"/>
</dbReference>
<dbReference type="InParanoid" id="D6U365"/>